<evidence type="ECO:0000256" key="2">
    <source>
        <dbReference type="ARBA" id="ARBA00001946"/>
    </source>
</evidence>
<feature type="binding site" evidence="15">
    <location>
        <position position="77"/>
    </location>
    <ligand>
        <name>substrate</name>
    </ligand>
</feature>
<comment type="pathway">
    <text evidence="4 14">Carbohydrate biosynthesis; 3-deoxy-D-manno-octulosonate biosynthesis; 3-deoxy-D-manno-octulosonate from D-ribulose 5-phosphate: step 3/3.</text>
</comment>
<keyword evidence="12 14" id="KW-0448">Lipopolysaccharide biosynthesis</keyword>
<dbReference type="RefSeq" id="WP_132923569.1">
    <property type="nucleotide sequence ID" value="NZ_SJOI01000001.1"/>
</dbReference>
<evidence type="ECO:0000256" key="6">
    <source>
        <dbReference type="ARBA" id="ARBA00011881"/>
    </source>
</evidence>
<comment type="pathway">
    <text evidence="3 14">Bacterial outer membrane biogenesis; lipopolysaccharide biosynthesis.</text>
</comment>
<dbReference type="UniPathway" id="UPA00030"/>
<dbReference type="InterPro" id="IPR023214">
    <property type="entry name" value="HAD_sf"/>
</dbReference>
<dbReference type="GO" id="GO:0008781">
    <property type="term" value="F:N-acylneuraminate cytidylyltransferase activity"/>
    <property type="evidence" value="ECO:0007669"/>
    <property type="project" value="TreeGrafter"/>
</dbReference>
<keyword evidence="11 14" id="KW-0460">Magnesium</keyword>
<evidence type="ECO:0000256" key="13">
    <source>
        <dbReference type="ARBA" id="ARBA00031051"/>
    </source>
</evidence>
<dbReference type="PIRSF" id="PIRSF006118">
    <property type="entry name" value="KDO8-P_Ptase"/>
    <property type="match status" value="1"/>
</dbReference>
<keyword evidence="18" id="KW-1185">Reference proteome</keyword>
<keyword evidence="10 14" id="KW-0378">Hydrolase</keyword>
<evidence type="ECO:0000256" key="14">
    <source>
        <dbReference type="PIRNR" id="PIRNR006118"/>
    </source>
</evidence>
<dbReference type="GO" id="GO:0019143">
    <property type="term" value="F:3-deoxy-manno-octulosonate-8-phosphatase activity"/>
    <property type="evidence" value="ECO:0007669"/>
    <property type="project" value="UniProtKB-UniRule"/>
</dbReference>
<evidence type="ECO:0000256" key="16">
    <source>
        <dbReference type="PIRSR" id="PIRSR006118-2"/>
    </source>
</evidence>
<feature type="binding site" evidence="15">
    <location>
        <position position="101"/>
    </location>
    <ligand>
        <name>substrate</name>
    </ligand>
</feature>
<dbReference type="SFLD" id="SFLDG01138">
    <property type="entry name" value="C1.6.2:_Deoxy-d-mannose-octulo"/>
    <property type="match status" value="1"/>
</dbReference>
<evidence type="ECO:0000313" key="18">
    <source>
        <dbReference type="Proteomes" id="UP000294555"/>
    </source>
</evidence>
<comment type="cofactor">
    <cofactor evidence="2 14 16">
        <name>Mg(2+)</name>
        <dbReference type="ChEBI" id="CHEBI:18420"/>
    </cofactor>
</comment>
<dbReference type="InterPro" id="IPR036412">
    <property type="entry name" value="HAD-like_sf"/>
</dbReference>
<dbReference type="EC" id="3.1.3.45" evidence="7 14"/>
<dbReference type="GO" id="GO:0009103">
    <property type="term" value="P:lipopolysaccharide biosynthetic process"/>
    <property type="evidence" value="ECO:0007669"/>
    <property type="project" value="UniProtKB-UniRule"/>
</dbReference>
<comment type="subunit">
    <text evidence="6 14">Homotetramer.</text>
</comment>
<evidence type="ECO:0000256" key="3">
    <source>
        <dbReference type="ARBA" id="ARBA00004756"/>
    </source>
</evidence>
<comment type="similarity">
    <text evidence="5 14">Belongs to the KdsC family.</text>
</comment>
<feature type="binding site" evidence="15">
    <location>
        <position position="33"/>
    </location>
    <ligand>
        <name>substrate</name>
    </ligand>
</feature>
<comment type="function">
    <text evidence="14">Catalyzes the hydrolysis of 3-deoxy-D-manno-octulosonate 8-phosphate (KDO 8-P) to 3-deoxy-D-manno-octulosonate (KDO) and inorganic phosphate.</text>
</comment>
<feature type="binding site" evidence="15">
    <location>
        <position position="85"/>
    </location>
    <ligand>
        <name>substrate</name>
    </ligand>
</feature>
<dbReference type="NCBIfam" id="TIGR01662">
    <property type="entry name" value="HAD-SF-IIIA"/>
    <property type="match status" value="1"/>
</dbReference>
<feature type="binding site" evidence="16">
    <location>
        <position position="124"/>
    </location>
    <ligand>
        <name>Mg(2+)</name>
        <dbReference type="ChEBI" id="CHEBI:18420"/>
    </ligand>
</feature>
<dbReference type="AlphaFoldDB" id="A0A4R1NDC9"/>
<dbReference type="GO" id="GO:0046872">
    <property type="term" value="F:metal ion binding"/>
    <property type="evidence" value="ECO:0007669"/>
    <property type="project" value="UniProtKB-UniRule"/>
</dbReference>
<dbReference type="EMBL" id="SJOI01000001">
    <property type="protein sequence ID" value="TCL04809.1"/>
    <property type="molecule type" value="Genomic_DNA"/>
</dbReference>
<dbReference type="CDD" id="cd01630">
    <property type="entry name" value="HAD_KDO-like"/>
    <property type="match status" value="1"/>
</dbReference>
<comment type="caution">
    <text evidence="17">The sequence shown here is derived from an EMBL/GenBank/DDBJ whole genome shotgun (WGS) entry which is preliminary data.</text>
</comment>
<evidence type="ECO:0000313" key="17">
    <source>
        <dbReference type="EMBL" id="TCL04809.1"/>
    </source>
</evidence>
<protein>
    <recommendedName>
        <fullName evidence="8 14">3-deoxy-D-manno-octulosonate 8-phosphate phosphatase KdsC</fullName>
        <ecNumber evidence="7 14">3.1.3.45</ecNumber>
    </recommendedName>
    <alternativeName>
        <fullName evidence="13 14">KDO 8-P phosphatase</fullName>
    </alternativeName>
</protein>
<evidence type="ECO:0000256" key="15">
    <source>
        <dbReference type="PIRSR" id="PIRSR006118-1"/>
    </source>
</evidence>
<comment type="catalytic activity">
    <reaction evidence="1 14">
        <text>3-deoxy-alpha-D-manno-2-octulosonate-8-phosphate + H2O = 3-deoxy-alpha-D-manno-oct-2-ulosonate + phosphate</text>
        <dbReference type="Rhea" id="RHEA:11500"/>
        <dbReference type="ChEBI" id="CHEBI:15377"/>
        <dbReference type="ChEBI" id="CHEBI:43474"/>
        <dbReference type="ChEBI" id="CHEBI:85985"/>
        <dbReference type="ChEBI" id="CHEBI:85986"/>
        <dbReference type="EC" id="3.1.3.45"/>
    </reaction>
</comment>
<dbReference type="NCBIfam" id="NF007019">
    <property type="entry name" value="PRK09484.1"/>
    <property type="match status" value="1"/>
</dbReference>
<evidence type="ECO:0000256" key="10">
    <source>
        <dbReference type="ARBA" id="ARBA00022801"/>
    </source>
</evidence>
<dbReference type="Pfam" id="PF08282">
    <property type="entry name" value="Hydrolase_3"/>
    <property type="match status" value="1"/>
</dbReference>
<proteinExistence type="inferred from homology"/>
<dbReference type="InterPro" id="IPR050793">
    <property type="entry name" value="CMP-NeuNAc_synthase"/>
</dbReference>
<dbReference type="SFLD" id="SFLDS00003">
    <property type="entry name" value="Haloacid_Dehalogenase"/>
    <property type="match status" value="1"/>
</dbReference>
<reference evidence="17 18" key="1">
    <citation type="submission" date="2019-02" db="EMBL/GenBank/DDBJ databases">
        <title>Investigation of anaerobic lignin degradation for improved lignocellulosic biofuels.</title>
        <authorList>
            <person name="Deangelis K."/>
        </authorList>
    </citation>
    <scope>NUCLEOTIDE SEQUENCE [LARGE SCALE GENOMIC DNA]</scope>
    <source>
        <strain evidence="17 18">159R</strain>
    </source>
</reference>
<evidence type="ECO:0000256" key="9">
    <source>
        <dbReference type="ARBA" id="ARBA00022723"/>
    </source>
</evidence>
<dbReference type="Gene3D" id="3.40.50.1000">
    <property type="entry name" value="HAD superfamily/HAD-like"/>
    <property type="match status" value="1"/>
</dbReference>
<gene>
    <name evidence="17" type="ORF">EZJ58_2952</name>
</gene>
<dbReference type="PANTHER" id="PTHR21485:SF6">
    <property type="entry name" value="N-ACYLNEURAMINATE CYTIDYLYLTRANSFERASE-RELATED"/>
    <property type="match status" value="1"/>
</dbReference>
<dbReference type="OrthoDB" id="9805604at2"/>
<evidence type="ECO:0000256" key="1">
    <source>
        <dbReference type="ARBA" id="ARBA00000898"/>
    </source>
</evidence>
<evidence type="ECO:0000256" key="8">
    <source>
        <dbReference type="ARBA" id="ARBA00020092"/>
    </source>
</evidence>
<name>A0A4R1NDC9_9GAMM</name>
<dbReference type="InterPro" id="IPR010023">
    <property type="entry name" value="KdsC_fam"/>
</dbReference>
<evidence type="ECO:0000256" key="4">
    <source>
        <dbReference type="ARBA" id="ARBA00004807"/>
    </source>
</evidence>
<dbReference type="InterPro" id="IPR006549">
    <property type="entry name" value="HAD-SF_hydro_IIIA"/>
</dbReference>
<dbReference type="NCBIfam" id="TIGR01670">
    <property type="entry name" value="KdsC-phosphatas"/>
    <property type="match status" value="1"/>
</dbReference>
<feature type="binding site" evidence="16">
    <location>
        <position position="31"/>
    </location>
    <ligand>
        <name>Mg(2+)</name>
        <dbReference type="ChEBI" id="CHEBI:18420"/>
    </ligand>
</feature>
<evidence type="ECO:0000256" key="11">
    <source>
        <dbReference type="ARBA" id="ARBA00022842"/>
    </source>
</evidence>
<organism evidence="17 18">
    <name type="scientific">Sodalis ligni</name>
    <dbReference type="NCBI Taxonomy" id="2697027"/>
    <lineage>
        <taxon>Bacteria</taxon>
        <taxon>Pseudomonadati</taxon>
        <taxon>Pseudomonadota</taxon>
        <taxon>Gammaproteobacteria</taxon>
        <taxon>Enterobacterales</taxon>
        <taxon>Bruguierivoracaceae</taxon>
        <taxon>Sodalis</taxon>
    </lineage>
</organism>
<keyword evidence="9 14" id="KW-0479">Metal-binding</keyword>
<sequence length="187" mass="20385">MHDTPRIDTCYGPVEESVLRRARDIRLLICDVDGVLSDGLIYQGNQGEELKAFNVRDGYGIRSLLTSGIEVAIITGRSAKLVEDRCKTLGIVHLYQGQSDKLLAFEALLDKLSLTEEQVAYVGDDLIDWPVMARVGLAIAVADAHPLLSPKADYVTHIRGGRGAVREVCDLLLLAQGKLEDAKGQSV</sequence>
<evidence type="ECO:0000256" key="12">
    <source>
        <dbReference type="ARBA" id="ARBA00022985"/>
    </source>
</evidence>
<dbReference type="Proteomes" id="UP000294555">
    <property type="component" value="Unassembled WGS sequence"/>
</dbReference>
<dbReference type="PANTHER" id="PTHR21485">
    <property type="entry name" value="HAD SUPERFAMILY MEMBERS CMAS AND KDSC"/>
    <property type="match status" value="1"/>
</dbReference>
<dbReference type="FunFam" id="3.40.50.1000:FF:000029">
    <property type="entry name" value="3-deoxy-D-manno-octulosonate 8-phosphate phosphatase KdsC"/>
    <property type="match status" value="1"/>
</dbReference>
<feature type="binding site" evidence="15">
    <location>
        <position position="62"/>
    </location>
    <ligand>
        <name>substrate</name>
    </ligand>
</feature>
<accession>A0A4R1NDC9</accession>
<dbReference type="SFLD" id="SFLDG01136">
    <property type="entry name" value="C1.6:_Phosphoserine_Phosphatas"/>
    <property type="match status" value="1"/>
</dbReference>
<dbReference type="UniPathway" id="UPA00357">
    <property type="reaction ID" value="UER00475"/>
</dbReference>
<dbReference type="SUPFAM" id="SSF56784">
    <property type="entry name" value="HAD-like"/>
    <property type="match status" value="1"/>
</dbReference>
<evidence type="ECO:0000256" key="5">
    <source>
        <dbReference type="ARBA" id="ARBA00005893"/>
    </source>
</evidence>
<evidence type="ECO:0000256" key="7">
    <source>
        <dbReference type="ARBA" id="ARBA00013066"/>
    </source>
</evidence>